<feature type="non-terminal residue" evidence="3">
    <location>
        <position position="1"/>
    </location>
</feature>
<dbReference type="Gene3D" id="3.40.50.10130">
    <property type="match status" value="1"/>
</dbReference>
<feature type="compositionally biased region" description="Polar residues" evidence="1">
    <location>
        <begin position="1"/>
        <end position="16"/>
    </location>
</feature>
<feature type="region of interest" description="Disordered" evidence="1">
    <location>
        <begin position="1"/>
        <end position="170"/>
    </location>
</feature>
<protein>
    <submittedName>
        <fullName evidence="3">FANCM protein</fullName>
    </submittedName>
</protein>
<feature type="domain" description="ERCC4" evidence="2">
    <location>
        <begin position="214"/>
        <end position="297"/>
    </location>
</feature>
<feature type="non-terminal residue" evidence="3">
    <location>
        <position position="301"/>
    </location>
</feature>
<comment type="caution">
    <text evidence="3">The sequence shown here is derived from an EMBL/GenBank/DDBJ whole genome shotgun (WGS) entry which is preliminary data.</text>
</comment>
<dbReference type="EMBL" id="VYZT01004075">
    <property type="protein sequence ID" value="NXS26467.1"/>
    <property type="molecule type" value="Genomic_DNA"/>
</dbReference>
<dbReference type="GO" id="GO:0004518">
    <property type="term" value="F:nuclease activity"/>
    <property type="evidence" value="ECO:0007669"/>
    <property type="project" value="InterPro"/>
</dbReference>
<dbReference type="SUPFAM" id="SSF52980">
    <property type="entry name" value="Restriction endonuclease-like"/>
    <property type="match status" value="1"/>
</dbReference>
<evidence type="ECO:0000313" key="4">
    <source>
        <dbReference type="Proteomes" id="UP000583496"/>
    </source>
</evidence>
<dbReference type="SMART" id="SM00891">
    <property type="entry name" value="ERCC4"/>
    <property type="match status" value="1"/>
</dbReference>
<accession>A0A7L2T0B4</accession>
<dbReference type="Pfam" id="PF02732">
    <property type="entry name" value="ERCC4"/>
    <property type="match status" value="1"/>
</dbReference>
<dbReference type="GO" id="GO:0003677">
    <property type="term" value="F:DNA binding"/>
    <property type="evidence" value="ECO:0007669"/>
    <property type="project" value="InterPro"/>
</dbReference>
<evidence type="ECO:0000256" key="1">
    <source>
        <dbReference type="SAM" id="MobiDB-lite"/>
    </source>
</evidence>
<keyword evidence="4" id="KW-1185">Reference proteome</keyword>
<feature type="compositionally biased region" description="Gly residues" evidence="1">
    <location>
        <begin position="98"/>
        <end position="111"/>
    </location>
</feature>
<evidence type="ECO:0000313" key="3">
    <source>
        <dbReference type="EMBL" id="NXS26467.1"/>
    </source>
</evidence>
<gene>
    <name evidence="3" type="primary">Fancm</name>
    <name evidence="3" type="ORF">POSRUF_R14924</name>
</gene>
<organism evidence="3 4">
    <name type="scientific">Pomatostomus ruficeps</name>
    <name type="common">Chestnut-crowned babbler</name>
    <dbReference type="NCBI Taxonomy" id="9176"/>
    <lineage>
        <taxon>Eukaryota</taxon>
        <taxon>Metazoa</taxon>
        <taxon>Chordata</taxon>
        <taxon>Craniata</taxon>
        <taxon>Vertebrata</taxon>
        <taxon>Euteleostomi</taxon>
        <taxon>Archelosauria</taxon>
        <taxon>Archosauria</taxon>
        <taxon>Dinosauria</taxon>
        <taxon>Saurischia</taxon>
        <taxon>Theropoda</taxon>
        <taxon>Coelurosauria</taxon>
        <taxon>Aves</taxon>
        <taxon>Neognathae</taxon>
        <taxon>Neoaves</taxon>
        <taxon>Telluraves</taxon>
        <taxon>Australaves</taxon>
        <taxon>Passeriformes</taxon>
        <taxon>Sylvioidea</taxon>
        <taxon>Timaliidae</taxon>
        <taxon>Pomatostomus</taxon>
    </lineage>
</organism>
<feature type="compositionally biased region" description="Basic and acidic residues" evidence="1">
    <location>
        <begin position="130"/>
        <end position="142"/>
    </location>
</feature>
<dbReference type="InterPro" id="IPR011335">
    <property type="entry name" value="Restrct_endonuc-II-like"/>
</dbReference>
<evidence type="ECO:0000259" key="2">
    <source>
        <dbReference type="SMART" id="SM00891"/>
    </source>
</evidence>
<proteinExistence type="predicted"/>
<dbReference type="GO" id="GO:0006281">
    <property type="term" value="P:DNA repair"/>
    <property type="evidence" value="ECO:0007669"/>
    <property type="project" value="UniProtKB-ARBA"/>
</dbReference>
<dbReference type="OrthoDB" id="6513042at2759"/>
<dbReference type="AlphaFoldDB" id="A0A7L2T0B4"/>
<dbReference type="InterPro" id="IPR006166">
    <property type="entry name" value="ERCC4_domain"/>
</dbReference>
<feature type="compositionally biased region" description="Acidic residues" evidence="1">
    <location>
        <begin position="23"/>
        <end position="40"/>
    </location>
</feature>
<name>A0A7L2T0B4_POMRU</name>
<reference evidence="3 4" key="1">
    <citation type="submission" date="2019-09" db="EMBL/GenBank/DDBJ databases">
        <title>Bird 10,000 Genomes (B10K) Project - Family phase.</title>
        <authorList>
            <person name="Zhang G."/>
        </authorList>
    </citation>
    <scope>NUCLEOTIDE SEQUENCE [LARGE SCALE GENOMIC DNA]</scope>
    <source>
        <strain evidence="3">B10K-DU-002-71</strain>
        <tissue evidence="3">Muscle</tissue>
    </source>
</reference>
<dbReference type="Proteomes" id="UP000583496">
    <property type="component" value="Unassembled WGS sequence"/>
</dbReference>
<sequence length="301" mass="31705">PGSVSPQIPEQDTTYAEDSFCVGDEEEEAASGPGEEEEQEVSVNFELLASTSEGFGSSSRRYQTRRRTRLRGSPPVPAHRKKPSRIIVLSDSSEEEPGAGGENPPGTGQGEGQLPEASAQRRNTAGTAPRDGEDTERLRGRECSVSGVLDVPAEQPGRSAPEPPAGAGCRNADLPDLPAAAGVHNWKKPRGSSAAPACPSAGVSVCPAGPGAPCVLANSREVSSGPEVISCLRAEHGLRVQVCSLGSGDYVLGSRLAVDRVQRSELLSPGNREKLRQRLQRLQGAFDRVCLLVETDRVRPG</sequence>